<proteinExistence type="predicted"/>
<protein>
    <recommendedName>
        <fullName evidence="2">Peptidase M12A domain-containing protein</fullName>
    </recommendedName>
</protein>
<feature type="domain" description="Peptidase M12A" evidence="2">
    <location>
        <begin position="39"/>
        <end position="97"/>
    </location>
</feature>
<gene>
    <name evidence="3" type="ORF">ILUMI_15770</name>
</gene>
<dbReference type="Gene3D" id="3.40.390.10">
    <property type="entry name" value="Collagenase (Catalytic Domain)"/>
    <property type="match status" value="1"/>
</dbReference>
<evidence type="ECO:0000259" key="2">
    <source>
        <dbReference type="Pfam" id="PF01400"/>
    </source>
</evidence>
<comment type="cofactor">
    <cofactor evidence="1">
        <name>Zn(2+)</name>
        <dbReference type="ChEBI" id="CHEBI:29105"/>
    </cofactor>
</comment>
<dbReference type="GO" id="GO:0006508">
    <property type="term" value="P:proteolysis"/>
    <property type="evidence" value="ECO:0007669"/>
    <property type="project" value="InterPro"/>
</dbReference>
<accession>A0A8K0CTH2</accession>
<name>A0A8K0CTH2_IGNLU</name>
<dbReference type="AlphaFoldDB" id="A0A8K0CTH2"/>
<evidence type="ECO:0000313" key="4">
    <source>
        <dbReference type="Proteomes" id="UP000801492"/>
    </source>
</evidence>
<organism evidence="3 4">
    <name type="scientific">Ignelater luminosus</name>
    <name type="common">Cucubano</name>
    <name type="synonym">Pyrophorus luminosus</name>
    <dbReference type="NCBI Taxonomy" id="2038154"/>
    <lineage>
        <taxon>Eukaryota</taxon>
        <taxon>Metazoa</taxon>
        <taxon>Ecdysozoa</taxon>
        <taxon>Arthropoda</taxon>
        <taxon>Hexapoda</taxon>
        <taxon>Insecta</taxon>
        <taxon>Pterygota</taxon>
        <taxon>Neoptera</taxon>
        <taxon>Endopterygota</taxon>
        <taxon>Coleoptera</taxon>
        <taxon>Polyphaga</taxon>
        <taxon>Elateriformia</taxon>
        <taxon>Elateroidea</taxon>
        <taxon>Elateridae</taxon>
        <taxon>Agrypninae</taxon>
        <taxon>Pyrophorini</taxon>
        <taxon>Ignelater</taxon>
    </lineage>
</organism>
<evidence type="ECO:0000313" key="3">
    <source>
        <dbReference type="EMBL" id="KAF2890403.1"/>
    </source>
</evidence>
<sequence length="131" mass="15754">MLAWKESDRGNIWELSGQYQGDIQLGKPRTVVINEEREWPSREIPLQFDKSFTSHQREWILGCLKPISEYTCVRPRMKRHEEVDYVYFAVSKYYSCSGAFLKNRYLWFRIHYEEGCPRIPLSLRKSIWSRG</sequence>
<keyword evidence="4" id="KW-1185">Reference proteome</keyword>
<dbReference type="OrthoDB" id="291007at2759"/>
<dbReference type="InterPro" id="IPR024079">
    <property type="entry name" value="MetalloPept_cat_dom_sf"/>
</dbReference>
<dbReference type="Proteomes" id="UP000801492">
    <property type="component" value="Unassembled WGS sequence"/>
</dbReference>
<evidence type="ECO:0000256" key="1">
    <source>
        <dbReference type="ARBA" id="ARBA00001947"/>
    </source>
</evidence>
<dbReference type="Pfam" id="PF01400">
    <property type="entry name" value="Astacin"/>
    <property type="match status" value="1"/>
</dbReference>
<reference evidence="3" key="1">
    <citation type="submission" date="2019-08" db="EMBL/GenBank/DDBJ databases">
        <title>The genome of the North American firefly Photinus pyralis.</title>
        <authorList>
            <consortium name="Photinus pyralis genome working group"/>
            <person name="Fallon T.R."/>
            <person name="Sander Lower S.E."/>
            <person name="Weng J.-K."/>
        </authorList>
    </citation>
    <scope>NUCLEOTIDE SEQUENCE</scope>
    <source>
        <strain evidence="3">TRF0915ILg1</strain>
        <tissue evidence="3">Whole body</tissue>
    </source>
</reference>
<dbReference type="EMBL" id="VTPC01053167">
    <property type="protein sequence ID" value="KAF2890403.1"/>
    <property type="molecule type" value="Genomic_DNA"/>
</dbReference>
<dbReference type="InterPro" id="IPR001506">
    <property type="entry name" value="Peptidase_M12A"/>
</dbReference>
<dbReference type="GO" id="GO:0004222">
    <property type="term" value="F:metalloendopeptidase activity"/>
    <property type="evidence" value="ECO:0007669"/>
    <property type="project" value="InterPro"/>
</dbReference>
<comment type="caution">
    <text evidence="3">The sequence shown here is derived from an EMBL/GenBank/DDBJ whole genome shotgun (WGS) entry which is preliminary data.</text>
</comment>